<dbReference type="InterPro" id="IPR013083">
    <property type="entry name" value="Znf_RING/FYVE/PHD"/>
</dbReference>
<feature type="domain" description="RING-type" evidence="15">
    <location>
        <begin position="97"/>
        <end position="145"/>
    </location>
</feature>
<dbReference type="STRING" id="3818.A0A445ACW0"/>
<keyword evidence="11" id="KW-0833">Ubl conjugation pathway</keyword>
<dbReference type="InterPro" id="IPR001841">
    <property type="entry name" value="Znf_RING"/>
</dbReference>
<dbReference type="GO" id="GO:0061630">
    <property type="term" value="F:ubiquitin protein ligase activity"/>
    <property type="evidence" value="ECO:0007669"/>
    <property type="project" value="UniProtKB-EC"/>
</dbReference>
<dbReference type="InterPro" id="IPR002867">
    <property type="entry name" value="IBR_dom"/>
</dbReference>
<dbReference type="EMBL" id="SDMP01000012">
    <property type="protein sequence ID" value="RYR24344.1"/>
    <property type="molecule type" value="Genomic_DNA"/>
</dbReference>
<dbReference type="Gene3D" id="3.30.40.10">
    <property type="entry name" value="Zinc/RING finger domain, C3HC4 (zinc finger)"/>
    <property type="match status" value="3"/>
</dbReference>
<evidence type="ECO:0000256" key="6">
    <source>
        <dbReference type="ARBA" id="ARBA00012251"/>
    </source>
</evidence>
<evidence type="ECO:0000256" key="9">
    <source>
        <dbReference type="ARBA" id="ARBA00022737"/>
    </source>
</evidence>
<dbReference type="AlphaFoldDB" id="A0A445ACW0"/>
<evidence type="ECO:0000259" key="15">
    <source>
        <dbReference type="PROSITE" id="PS50089"/>
    </source>
</evidence>
<dbReference type="InterPro" id="IPR017907">
    <property type="entry name" value="Znf_RING_CS"/>
</dbReference>
<dbReference type="SMART" id="SM00647">
    <property type="entry name" value="IBR"/>
    <property type="match status" value="5"/>
</dbReference>
<evidence type="ECO:0000259" key="16">
    <source>
        <dbReference type="PROSITE" id="PS51873"/>
    </source>
</evidence>
<evidence type="ECO:0000313" key="18">
    <source>
        <dbReference type="Proteomes" id="UP000289738"/>
    </source>
</evidence>
<comment type="pathway">
    <text evidence="4">Protein modification; protein ubiquitination.</text>
</comment>
<accession>A0A445ACW0</accession>
<dbReference type="UniPathway" id="UPA00143"/>
<feature type="compositionally biased region" description="Low complexity" evidence="14">
    <location>
        <begin position="775"/>
        <end position="792"/>
    </location>
</feature>
<dbReference type="PROSITE" id="PS50089">
    <property type="entry name" value="ZF_RING_2"/>
    <property type="match status" value="1"/>
</dbReference>
<evidence type="ECO:0000256" key="13">
    <source>
        <dbReference type="PROSITE-ProRule" id="PRU00175"/>
    </source>
</evidence>
<evidence type="ECO:0000256" key="10">
    <source>
        <dbReference type="ARBA" id="ARBA00022771"/>
    </source>
</evidence>
<evidence type="ECO:0000256" key="12">
    <source>
        <dbReference type="ARBA" id="ARBA00022833"/>
    </source>
</evidence>
<keyword evidence="8" id="KW-0479">Metal-binding</keyword>
<dbReference type="CDD" id="cd22584">
    <property type="entry name" value="Rcat_RBR_unk"/>
    <property type="match status" value="1"/>
</dbReference>
<feature type="domain" description="RING-type" evidence="16">
    <location>
        <begin position="376"/>
        <end position="615"/>
    </location>
</feature>
<keyword evidence="7" id="KW-0808">Transferase</keyword>
<dbReference type="SMART" id="SM00184">
    <property type="entry name" value="RING"/>
    <property type="match status" value="3"/>
</dbReference>
<dbReference type="EC" id="2.3.2.31" evidence="6"/>
<dbReference type="PANTHER" id="PTHR11685">
    <property type="entry name" value="RBR FAMILY RING FINGER AND IBR DOMAIN-CONTAINING"/>
    <property type="match status" value="1"/>
</dbReference>
<protein>
    <recommendedName>
        <fullName evidence="6">RBR-type E3 ubiquitin transferase</fullName>
        <ecNumber evidence="6">2.3.2.31</ecNumber>
    </recommendedName>
</protein>
<dbReference type="PROSITE" id="PS51873">
    <property type="entry name" value="TRIAD"/>
    <property type="match status" value="3"/>
</dbReference>
<dbReference type="CDD" id="cd22582">
    <property type="entry name" value="BRcat_RBR_unk"/>
    <property type="match status" value="4"/>
</dbReference>
<feature type="domain" description="RING-type" evidence="16">
    <location>
        <begin position="93"/>
        <end position="315"/>
    </location>
</feature>
<keyword evidence="10 13" id="KW-0863">Zinc-finger</keyword>
<reference evidence="17 18" key="1">
    <citation type="submission" date="2019-01" db="EMBL/GenBank/DDBJ databases">
        <title>Sequencing of cultivated peanut Arachis hypogaea provides insights into genome evolution and oil improvement.</title>
        <authorList>
            <person name="Chen X."/>
        </authorList>
    </citation>
    <scope>NUCLEOTIDE SEQUENCE [LARGE SCALE GENOMIC DNA]</scope>
    <source>
        <strain evidence="18">cv. Fuhuasheng</strain>
        <tissue evidence="17">Leaves</tissue>
    </source>
</reference>
<dbReference type="Proteomes" id="UP000289738">
    <property type="component" value="Chromosome B02"/>
</dbReference>
<dbReference type="Gene3D" id="1.20.120.1750">
    <property type="match status" value="1"/>
</dbReference>
<comment type="similarity">
    <text evidence="5">Belongs to the RBR family. Ariadne subfamily.</text>
</comment>
<organism evidence="17 18">
    <name type="scientific">Arachis hypogaea</name>
    <name type="common">Peanut</name>
    <dbReference type="NCBI Taxonomy" id="3818"/>
    <lineage>
        <taxon>Eukaryota</taxon>
        <taxon>Viridiplantae</taxon>
        <taxon>Streptophyta</taxon>
        <taxon>Embryophyta</taxon>
        <taxon>Tracheophyta</taxon>
        <taxon>Spermatophyta</taxon>
        <taxon>Magnoliopsida</taxon>
        <taxon>eudicotyledons</taxon>
        <taxon>Gunneridae</taxon>
        <taxon>Pentapetalae</taxon>
        <taxon>rosids</taxon>
        <taxon>fabids</taxon>
        <taxon>Fabales</taxon>
        <taxon>Fabaceae</taxon>
        <taxon>Papilionoideae</taxon>
        <taxon>50 kb inversion clade</taxon>
        <taxon>dalbergioids sensu lato</taxon>
        <taxon>Dalbergieae</taxon>
        <taxon>Pterocarpus clade</taxon>
        <taxon>Arachis</taxon>
    </lineage>
</organism>
<dbReference type="FunFam" id="3.30.40.10:FF:000230">
    <property type="entry name" value="RBR-type E3 ubiquitin transferase"/>
    <property type="match status" value="1"/>
</dbReference>
<dbReference type="Pfam" id="PF01485">
    <property type="entry name" value="IBR"/>
    <property type="match status" value="5"/>
</dbReference>
<dbReference type="PROSITE" id="PS00518">
    <property type="entry name" value="ZF_RING_1"/>
    <property type="match status" value="2"/>
</dbReference>
<evidence type="ECO:0000256" key="8">
    <source>
        <dbReference type="ARBA" id="ARBA00022723"/>
    </source>
</evidence>
<feature type="domain" description="RING-type" evidence="16">
    <location>
        <begin position="764"/>
        <end position="999"/>
    </location>
</feature>
<evidence type="ECO:0000256" key="2">
    <source>
        <dbReference type="ARBA" id="ARBA00001947"/>
    </source>
</evidence>
<evidence type="ECO:0000256" key="14">
    <source>
        <dbReference type="SAM" id="MobiDB-lite"/>
    </source>
</evidence>
<comment type="catalytic activity">
    <reaction evidence="1">
        <text>[E2 ubiquitin-conjugating enzyme]-S-ubiquitinyl-L-cysteine + [acceptor protein]-L-lysine = [E2 ubiquitin-conjugating enzyme]-L-cysteine + [acceptor protein]-N(6)-ubiquitinyl-L-lysine.</text>
        <dbReference type="EC" id="2.3.2.31"/>
    </reaction>
</comment>
<evidence type="ECO:0000256" key="4">
    <source>
        <dbReference type="ARBA" id="ARBA00004906"/>
    </source>
</evidence>
<comment type="caution">
    <text evidence="17">The sequence shown here is derived from an EMBL/GenBank/DDBJ whole genome shotgun (WGS) entry which is preliminary data.</text>
</comment>
<dbReference type="GO" id="GO:0016567">
    <property type="term" value="P:protein ubiquitination"/>
    <property type="evidence" value="ECO:0007669"/>
    <property type="project" value="UniProtKB-UniPathway"/>
</dbReference>
<gene>
    <name evidence="17" type="ORF">Ahy_B02g057842</name>
</gene>
<feature type="region of interest" description="Disordered" evidence="14">
    <location>
        <begin position="775"/>
        <end position="807"/>
    </location>
</feature>
<comment type="function">
    <text evidence="3">Might act as an E3 ubiquitin-protein ligase, or as part of E3 complex, which accepts ubiquitin from specific E2 ubiquitin-conjugating enzymes and then transfers it to substrates.</text>
</comment>
<evidence type="ECO:0000313" key="17">
    <source>
        <dbReference type="EMBL" id="RYR24344.1"/>
    </source>
</evidence>
<evidence type="ECO:0000256" key="1">
    <source>
        <dbReference type="ARBA" id="ARBA00001798"/>
    </source>
</evidence>
<dbReference type="SUPFAM" id="SSF57850">
    <property type="entry name" value="RING/U-box"/>
    <property type="match status" value="8"/>
</dbReference>
<feature type="compositionally biased region" description="Polar residues" evidence="14">
    <location>
        <begin position="795"/>
        <end position="805"/>
    </location>
</feature>
<dbReference type="InterPro" id="IPR044066">
    <property type="entry name" value="TRIAD_supradom"/>
</dbReference>
<evidence type="ECO:0000256" key="5">
    <source>
        <dbReference type="ARBA" id="ARBA00005884"/>
    </source>
</evidence>
<comment type="cofactor">
    <cofactor evidence="2">
        <name>Zn(2+)</name>
        <dbReference type="ChEBI" id="CHEBI:29105"/>
    </cofactor>
</comment>
<proteinExistence type="inferred from homology"/>
<dbReference type="InterPro" id="IPR031127">
    <property type="entry name" value="E3_UB_ligase_RBR"/>
</dbReference>
<sequence>MEGSSSSSSSSSLSKSFSDVDDSLLLVDDFYFSALFDSEELFPINDEKYAEELHLQEALYSSAISLKRKLKEVHSESSTHQSHHRHHYLRDDQVVLCAICMDSKPSKEIFINQNCNHSFCDECIAKYVAAKIQENISHVKCPEPKCREIMEPQNCMSIIPKEVFERWENALCENLVLATSKKFYCPFKDCSAMLVNDDGSEVVTCSECPNCHRLFCAQCKVPWHGGMECGEFMSLNENEREKEDLMVMNLAKDKRWRRCGHQFCYACGKPWNQYHDPKVKIMKPRKNGIELLFCGRYCDFKPLWEMCVASCLRDNIVIVSYHDSKCKVEYGPEHFCSLLPLEKVIKTCNTPILDKQLNKNPIHVDDDEENRDVKDAIMSCVLFAWIQKSKPFQEIFINQNCNHSFYDECIAKYCPEPKCRGILEPQNCMSIIPKEVFERWENAFCENLVLATSRKFYCSFKDCSTMLVNDDGNEVVTCFECPNCHRLFCAQCKVAWHGGMECGEFMGLNENEREKEDLMVMNLEEAKRWRRSRMALSIDGNNHNTNNEDPKVEMMKPQKNGVELPFCGRCCDFKLTWEMFKILKCGHNFCRFCMHEYVASCLRDNIIMVPCPDPKCKVKYGPEYFCSLLPFEVFKRWQKVIKDCNTPILDKQLDKNPIHVADDEENNDVKEDATIVIESDDDDLSSSLISLAVAHSSRTQLSPSLVSGLPHCLRTGTQARRCSLGSGLSHGLWSPTQSRSLAFPAIVITDGRSSRSRDWSSSSLPVSHRLAVSPAPSLRSSLPAEEAAGPGASPRCQQLSPSASFAQPEASPDLYTIAIMGYGPEDENAVLEKCPEPKCKGILEPQNCISIIPKEVFERWENALCENLVLATSKKFYCPFKDCSAMLVNDDGNEVVTCPECPHCHRLFCAQCKVAWHGGMKCGEFMSLNENEREKEDLMVMNLAKAKRWRRCSKCRIYVEKNEGCSHISCRCGHHFCYVCGKPWNNCKDSREYISNVKCPEPKCRGILEPQNCMSIIPKEVFERWENALCENLVLATSKKFYCPFKDCSAMLVNDDGNEVVTCSECPHYHRLFYAQCKVAWHGGLECGEFMSLNENEREKEDLMVINLAKAKRWRRMALNIDRNNHNINNEDPMVKMMKPHNSGIELSRCYDFKPSFCMQEYIASCLRDIIIVVPCPDSKYKIEYGLEHFCFLLLLECKVAWHGGIECGEFMSLNENERANEDLW</sequence>
<keyword evidence="12" id="KW-0862">Zinc</keyword>
<evidence type="ECO:0000256" key="3">
    <source>
        <dbReference type="ARBA" id="ARBA00003976"/>
    </source>
</evidence>
<keyword evidence="9" id="KW-0677">Repeat</keyword>
<evidence type="ECO:0000256" key="7">
    <source>
        <dbReference type="ARBA" id="ARBA00022679"/>
    </source>
</evidence>
<evidence type="ECO:0000256" key="11">
    <source>
        <dbReference type="ARBA" id="ARBA00022786"/>
    </source>
</evidence>
<keyword evidence="18" id="KW-1185">Reference proteome</keyword>
<dbReference type="GO" id="GO:0008270">
    <property type="term" value="F:zinc ion binding"/>
    <property type="evidence" value="ECO:0007669"/>
    <property type="project" value="UniProtKB-KW"/>
</dbReference>
<dbReference type="Gene3D" id="2.20.25.20">
    <property type="match status" value="2"/>
</dbReference>
<name>A0A445ACW0_ARAHY</name>